<evidence type="ECO:0000313" key="18">
    <source>
        <dbReference type="EMBL" id="EDS33629.1"/>
    </source>
</evidence>
<dbReference type="GO" id="GO:0004181">
    <property type="term" value="F:metallocarboxypeptidase activity"/>
    <property type="evidence" value="ECO:0007669"/>
    <property type="project" value="InterPro"/>
</dbReference>
<evidence type="ECO:0000256" key="8">
    <source>
        <dbReference type="ARBA" id="ARBA00022729"/>
    </source>
</evidence>
<evidence type="ECO:0000256" key="9">
    <source>
        <dbReference type="ARBA" id="ARBA00022801"/>
    </source>
</evidence>
<evidence type="ECO:0000259" key="17">
    <source>
        <dbReference type="PROSITE" id="PS52035"/>
    </source>
</evidence>
<dbReference type="EMBL" id="DS232063">
    <property type="protein sequence ID" value="EDS33629.1"/>
    <property type="molecule type" value="Genomic_DNA"/>
</dbReference>
<reference evidence="18" key="1">
    <citation type="submission" date="2007-03" db="EMBL/GenBank/DDBJ databases">
        <title>Annotation of Culex pipiens quinquefasciatus.</title>
        <authorList>
            <consortium name="The Broad Institute Genome Sequencing Platform"/>
            <person name="Atkinson P.W."/>
            <person name="Hemingway J."/>
            <person name="Christensen B.M."/>
            <person name="Higgs S."/>
            <person name="Kodira C."/>
            <person name="Hannick L."/>
            <person name="Megy K."/>
            <person name="O'Leary S."/>
            <person name="Pearson M."/>
            <person name="Haas B.J."/>
            <person name="Mauceli E."/>
            <person name="Wortman J.R."/>
            <person name="Lee N.H."/>
            <person name="Guigo R."/>
            <person name="Stanke M."/>
            <person name="Alvarado L."/>
            <person name="Amedeo P."/>
            <person name="Antoine C.H."/>
            <person name="Arensburger P."/>
            <person name="Bidwell S.L."/>
            <person name="Crawford M."/>
            <person name="Camaro F."/>
            <person name="Devon K."/>
            <person name="Engels R."/>
            <person name="Hammond M."/>
            <person name="Howarth C."/>
            <person name="Koehrsen M."/>
            <person name="Lawson D."/>
            <person name="Montgomery P."/>
            <person name="Nene V."/>
            <person name="Nusbaum C."/>
            <person name="Puiu D."/>
            <person name="Romero-Severson J."/>
            <person name="Severson D.W."/>
            <person name="Shumway M."/>
            <person name="Sisk P."/>
            <person name="Stolte C."/>
            <person name="Zeng Q."/>
            <person name="Eisenstadt E."/>
            <person name="Fraser-Liggett C."/>
            <person name="Strausberg R."/>
            <person name="Galagan J."/>
            <person name="Birren B."/>
            <person name="Collins F.H."/>
        </authorList>
    </citation>
    <scope>NUCLEOTIDE SEQUENCE [LARGE SCALE GENOMIC DNA]</scope>
    <source>
        <strain evidence="18">JHB</strain>
    </source>
</reference>
<keyword evidence="4" id="KW-0964">Secreted</keyword>
<evidence type="ECO:0000313" key="19">
    <source>
        <dbReference type="EnsemblMetazoa" id="CPIJ010137-PA"/>
    </source>
</evidence>
<dbReference type="PRINTS" id="PR00765">
    <property type="entry name" value="CRBOXYPTASEA"/>
</dbReference>
<keyword evidence="8 16" id="KW-0732">Signal</keyword>
<comment type="cofactor">
    <cofactor evidence="1">
        <name>Zn(2+)</name>
        <dbReference type="ChEBI" id="CHEBI:29105"/>
    </cofactor>
</comment>
<evidence type="ECO:0000256" key="7">
    <source>
        <dbReference type="ARBA" id="ARBA00022723"/>
    </source>
</evidence>
<protein>
    <recommendedName>
        <fullName evidence="14">Zinc carboxypeptidase A 1</fullName>
    </recommendedName>
</protein>
<dbReference type="Pfam" id="PF02244">
    <property type="entry name" value="Propep_M14"/>
    <property type="match status" value="1"/>
</dbReference>
<dbReference type="PROSITE" id="PS52035">
    <property type="entry name" value="PEPTIDASE_M14"/>
    <property type="match status" value="1"/>
</dbReference>
<name>B0WS11_CULQU</name>
<sequence>MGFKLIFALALFATAAFAEKARFDNYRLYRIRVESVAQLEMLQAVQELNEGYNFWSEPAQVDSDVDLVVPPHKFAEFEELVERFGLKAKLNVEDLQKLFDEEQRRPTKEAFGWNAYYRLGEIYAWMDGLLAQYPNVLSPINVGNSFEGRPIRGIKVSYKSGNPGVFMEGTIHAREWVSGATVTWVLNELLTSTNSQVRNIAENYDWYFFPVTNPDGYEFTHTNNRMWRKTRQPHGILCTGADPNRNWAYNFMQGGASNNPCSDTFAGPEPFSEPETRLLADYFSSVESTISTYLSFHSFSQLLLLPYGHTTAPLDNYHEIMEIGTKAIAKLAERYGTQYQIGNIAEAIYIATGGSIDWIKGVYQTPIVYTYELRDLGQHGFVLPPEQIIPNSEETLDSIIVILEEGEARGLHRR</sequence>
<dbReference type="InterPro" id="IPR003146">
    <property type="entry name" value="M14A_act_pep"/>
</dbReference>
<dbReference type="Gene3D" id="3.40.630.10">
    <property type="entry name" value="Zn peptidases"/>
    <property type="match status" value="1"/>
</dbReference>
<dbReference type="HOGENOM" id="CLU_019326_2_1_1"/>
<feature type="chain" id="PRO_5011408434" description="Zinc carboxypeptidase A 1" evidence="16">
    <location>
        <begin position="19"/>
        <end position="414"/>
    </location>
</feature>
<dbReference type="PROSITE" id="PS00133">
    <property type="entry name" value="CARBOXYPEPT_ZN_2"/>
    <property type="match status" value="1"/>
</dbReference>
<dbReference type="InterPro" id="IPR000834">
    <property type="entry name" value="Peptidase_M14"/>
</dbReference>
<evidence type="ECO:0000256" key="5">
    <source>
        <dbReference type="ARBA" id="ARBA00022645"/>
    </source>
</evidence>
<proteinExistence type="inferred from homology"/>
<evidence type="ECO:0000256" key="6">
    <source>
        <dbReference type="ARBA" id="ARBA00022670"/>
    </source>
</evidence>
<dbReference type="GO" id="GO:0008270">
    <property type="term" value="F:zinc ion binding"/>
    <property type="evidence" value="ECO:0007669"/>
    <property type="project" value="InterPro"/>
</dbReference>
<dbReference type="MEROPS" id="M14.A11"/>
<dbReference type="OMA" id="DWYFFPV"/>
<evidence type="ECO:0000256" key="4">
    <source>
        <dbReference type="ARBA" id="ARBA00022525"/>
    </source>
</evidence>
<evidence type="ECO:0000256" key="15">
    <source>
        <dbReference type="PROSITE-ProRule" id="PRU01379"/>
    </source>
</evidence>
<dbReference type="CDD" id="cd03860">
    <property type="entry name" value="M14_CP_A-B_like"/>
    <property type="match status" value="1"/>
</dbReference>
<evidence type="ECO:0000256" key="14">
    <source>
        <dbReference type="ARBA" id="ARBA00069039"/>
    </source>
</evidence>
<dbReference type="Proteomes" id="UP000002320">
    <property type="component" value="Unassembled WGS sequence"/>
</dbReference>
<dbReference type="STRING" id="7176.B0WS11"/>
<dbReference type="InParanoid" id="B0WS11"/>
<feature type="active site" description="Proton donor/acceptor" evidence="15">
    <location>
        <position position="372"/>
    </location>
</feature>
<dbReference type="FunFam" id="3.30.70.340:FF:000002">
    <property type="entry name" value="Carboxypeptidase A"/>
    <property type="match status" value="1"/>
</dbReference>
<evidence type="ECO:0000256" key="1">
    <source>
        <dbReference type="ARBA" id="ARBA00001947"/>
    </source>
</evidence>
<keyword evidence="12" id="KW-1015">Disulfide bond</keyword>
<evidence type="ECO:0000256" key="2">
    <source>
        <dbReference type="ARBA" id="ARBA00004613"/>
    </source>
</evidence>
<organism>
    <name type="scientific">Culex quinquefasciatus</name>
    <name type="common">Southern house mosquito</name>
    <name type="synonym">Culex pungens</name>
    <dbReference type="NCBI Taxonomy" id="7176"/>
    <lineage>
        <taxon>Eukaryota</taxon>
        <taxon>Metazoa</taxon>
        <taxon>Ecdysozoa</taxon>
        <taxon>Arthropoda</taxon>
        <taxon>Hexapoda</taxon>
        <taxon>Insecta</taxon>
        <taxon>Pterygota</taxon>
        <taxon>Neoptera</taxon>
        <taxon>Endopterygota</taxon>
        <taxon>Diptera</taxon>
        <taxon>Nematocera</taxon>
        <taxon>Culicoidea</taxon>
        <taxon>Culicidae</taxon>
        <taxon>Culicinae</taxon>
        <taxon>Culicini</taxon>
        <taxon>Culex</taxon>
        <taxon>Culex</taxon>
    </lineage>
</organism>
<evidence type="ECO:0000256" key="12">
    <source>
        <dbReference type="ARBA" id="ARBA00023157"/>
    </source>
</evidence>
<reference evidence="19" key="2">
    <citation type="submission" date="2020-05" db="UniProtKB">
        <authorList>
            <consortium name="EnsemblMetazoa"/>
        </authorList>
    </citation>
    <scope>IDENTIFICATION</scope>
    <source>
        <strain evidence="19">JHB</strain>
    </source>
</reference>
<keyword evidence="20" id="KW-1185">Reference proteome</keyword>
<keyword evidence="7" id="KW-0479">Metal-binding</keyword>
<dbReference type="PANTHER" id="PTHR11705">
    <property type="entry name" value="PROTEASE FAMILY M14 CARBOXYPEPTIDASE A,B"/>
    <property type="match status" value="1"/>
</dbReference>
<dbReference type="InterPro" id="IPR036990">
    <property type="entry name" value="M14A-like_propep"/>
</dbReference>
<dbReference type="PROSITE" id="PS00132">
    <property type="entry name" value="CARBOXYPEPT_ZN_1"/>
    <property type="match status" value="1"/>
</dbReference>
<dbReference type="PANTHER" id="PTHR11705:SF153">
    <property type="entry name" value="ZINC CARBOXYPEPTIDASE A 1-LIKE PROTEIN"/>
    <property type="match status" value="1"/>
</dbReference>
<dbReference type="eggNOG" id="KOG2650">
    <property type="taxonomic scope" value="Eukaryota"/>
</dbReference>
<dbReference type="InterPro" id="IPR057247">
    <property type="entry name" value="CARBOXYPEPT_ZN_2"/>
</dbReference>
<feature type="domain" description="Peptidase M14" evidence="17">
    <location>
        <begin position="115"/>
        <end position="406"/>
    </location>
</feature>
<dbReference type="Pfam" id="PF00246">
    <property type="entry name" value="Peptidase_M14"/>
    <property type="match status" value="1"/>
</dbReference>
<dbReference type="VEuPathDB" id="VectorBase:CQUJHB010722"/>
<evidence type="ECO:0000313" key="20">
    <source>
        <dbReference type="Proteomes" id="UP000002320"/>
    </source>
</evidence>
<dbReference type="FunFam" id="3.40.630.10:FF:000040">
    <property type="entry name" value="zinc carboxypeptidase"/>
    <property type="match status" value="1"/>
</dbReference>
<comment type="similarity">
    <text evidence="3 15">Belongs to the peptidase M14 family.</text>
</comment>
<keyword evidence="5 18" id="KW-0121">Carboxypeptidase</keyword>
<evidence type="ECO:0000256" key="3">
    <source>
        <dbReference type="ARBA" id="ARBA00005988"/>
    </source>
</evidence>
<dbReference type="GO" id="GO:0006508">
    <property type="term" value="P:proteolysis"/>
    <property type="evidence" value="ECO:0007669"/>
    <property type="project" value="UniProtKB-KW"/>
</dbReference>
<dbReference type="VEuPathDB" id="VectorBase:CPIJ010137"/>
<gene>
    <name evidence="19" type="primary">6042369</name>
    <name evidence="18" type="ORF">CpipJ_CPIJ010137</name>
</gene>
<comment type="function">
    <text evidence="13">Involved in the digestion of the blood meal.</text>
</comment>
<accession>B0WS11</accession>
<dbReference type="GO" id="GO:0005615">
    <property type="term" value="C:extracellular space"/>
    <property type="evidence" value="ECO:0007669"/>
    <property type="project" value="TreeGrafter"/>
</dbReference>
<dbReference type="KEGG" id="cqu:CpipJ_CPIJ010137"/>
<evidence type="ECO:0000256" key="11">
    <source>
        <dbReference type="ARBA" id="ARBA00023049"/>
    </source>
</evidence>
<evidence type="ECO:0000256" key="16">
    <source>
        <dbReference type="SAM" id="SignalP"/>
    </source>
</evidence>
<dbReference type="InterPro" id="IPR057246">
    <property type="entry name" value="CARBOXYPEPT_ZN_1"/>
</dbReference>
<dbReference type="SUPFAM" id="SSF53187">
    <property type="entry name" value="Zn-dependent exopeptidases"/>
    <property type="match status" value="1"/>
</dbReference>
<comment type="subcellular location">
    <subcellularLocation>
        <location evidence="2">Secreted</location>
    </subcellularLocation>
</comment>
<evidence type="ECO:0000256" key="13">
    <source>
        <dbReference type="ARBA" id="ARBA00057299"/>
    </source>
</evidence>
<dbReference type="SMART" id="SM00631">
    <property type="entry name" value="Zn_pept"/>
    <property type="match status" value="1"/>
</dbReference>
<evidence type="ECO:0000256" key="10">
    <source>
        <dbReference type="ARBA" id="ARBA00022833"/>
    </source>
</evidence>
<keyword evidence="10" id="KW-0862">Zinc</keyword>
<dbReference type="EnsemblMetazoa" id="CPIJ010137-RA">
    <property type="protein sequence ID" value="CPIJ010137-PA"/>
    <property type="gene ID" value="CPIJ010137"/>
</dbReference>
<dbReference type="Gene3D" id="3.30.70.340">
    <property type="entry name" value="Metallocarboxypeptidase-like"/>
    <property type="match status" value="1"/>
</dbReference>
<keyword evidence="9" id="KW-0378">Hydrolase</keyword>
<dbReference type="OrthoDB" id="3626597at2759"/>
<dbReference type="AlphaFoldDB" id="B0WS11"/>
<feature type="signal peptide" evidence="16">
    <location>
        <begin position="1"/>
        <end position="18"/>
    </location>
</feature>
<dbReference type="FunCoup" id="B0WS11">
    <property type="interactions" value="53"/>
</dbReference>
<keyword evidence="6" id="KW-0645">Protease</keyword>
<dbReference type="SUPFAM" id="SSF54897">
    <property type="entry name" value="Protease propeptides/inhibitors"/>
    <property type="match status" value="1"/>
</dbReference>
<keyword evidence="11" id="KW-0482">Metalloprotease</keyword>